<dbReference type="Gene3D" id="1.10.8.60">
    <property type="match status" value="1"/>
</dbReference>
<keyword evidence="1 4" id="KW-0547">Nucleotide-binding</keyword>
<dbReference type="SMART" id="SM00382">
    <property type="entry name" value="AAA"/>
    <property type="match status" value="1"/>
</dbReference>
<dbReference type="PANTHER" id="PTHR23077:SF12">
    <property type="entry name" value="PEROXISOMAL ATPASE PEX1"/>
    <property type="match status" value="1"/>
</dbReference>
<reference evidence="7" key="1">
    <citation type="submission" date="2016-04" db="UniProtKB">
        <authorList>
            <consortium name="WormBaseParasite"/>
        </authorList>
    </citation>
    <scope>IDENTIFICATION</scope>
</reference>
<keyword evidence="6" id="KW-1185">Reference proteome</keyword>
<evidence type="ECO:0000313" key="6">
    <source>
        <dbReference type="Proteomes" id="UP000050640"/>
    </source>
</evidence>
<dbReference type="AlphaFoldDB" id="A0A158Q7V3"/>
<name>A0A158Q7V3_9BILA</name>
<dbReference type="InterPro" id="IPR027417">
    <property type="entry name" value="P-loop_NTPase"/>
</dbReference>
<accession>A0A158Q7V3</accession>
<dbReference type="STRING" id="1147741.A0A158Q7V3"/>
<dbReference type="Proteomes" id="UP000050640">
    <property type="component" value="Unplaced"/>
</dbReference>
<evidence type="ECO:0000256" key="3">
    <source>
        <dbReference type="ARBA" id="ARBA00023054"/>
    </source>
</evidence>
<dbReference type="FunFam" id="3.40.50.300:FF:001025">
    <property type="entry name" value="ATPase family, AAA domain-containing 2B"/>
    <property type="match status" value="1"/>
</dbReference>
<keyword evidence="3" id="KW-0175">Coiled coil</keyword>
<dbReference type="GO" id="GO:0005829">
    <property type="term" value="C:cytosol"/>
    <property type="evidence" value="ECO:0007669"/>
    <property type="project" value="TreeGrafter"/>
</dbReference>
<dbReference type="InterPro" id="IPR050168">
    <property type="entry name" value="AAA_ATPase_domain"/>
</dbReference>
<dbReference type="Pfam" id="PF17862">
    <property type="entry name" value="AAA_lid_3"/>
    <property type="match status" value="1"/>
</dbReference>
<evidence type="ECO:0000256" key="2">
    <source>
        <dbReference type="ARBA" id="ARBA00022840"/>
    </source>
</evidence>
<dbReference type="GO" id="GO:0016887">
    <property type="term" value="F:ATP hydrolysis activity"/>
    <property type="evidence" value="ECO:0007669"/>
    <property type="project" value="InterPro"/>
</dbReference>
<dbReference type="GO" id="GO:0005524">
    <property type="term" value="F:ATP binding"/>
    <property type="evidence" value="ECO:0007669"/>
    <property type="project" value="UniProtKB-KW"/>
</dbReference>
<evidence type="ECO:0000256" key="4">
    <source>
        <dbReference type="RuleBase" id="RU003651"/>
    </source>
</evidence>
<evidence type="ECO:0000259" key="5">
    <source>
        <dbReference type="SMART" id="SM00382"/>
    </source>
</evidence>
<dbReference type="InterPro" id="IPR003960">
    <property type="entry name" value="ATPase_AAA_CS"/>
</dbReference>
<dbReference type="Gene3D" id="3.40.50.300">
    <property type="entry name" value="P-loop containing nucleotide triphosphate hydrolases"/>
    <property type="match status" value="1"/>
</dbReference>
<proteinExistence type="inferred from homology"/>
<feature type="domain" description="AAA+ ATPase" evidence="5">
    <location>
        <begin position="128"/>
        <end position="277"/>
    </location>
</feature>
<comment type="similarity">
    <text evidence="4">Belongs to the AAA ATPase family.</text>
</comment>
<organism evidence="6 7">
    <name type="scientific">Elaeophora elaphi</name>
    <dbReference type="NCBI Taxonomy" id="1147741"/>
    <lineage>
        <taxon>Eukaryota</taxon>
        <taxon>Metazoa</taxon>
        <taxon>Ecdysozoa</taxon>
        <taxon>Nematoda</taxon>
        <taxon>Chromadorea</taxon>
        <taxon>Rhabditida</taxon>
        <taxon>Spirurina</taxon>
        <taxon>Spiruromorpha</taxon>
        <taxon>Filarioidea</taxon>
        <taxon>Onchocercidae</taxon>
        <taxon>Elaeophora</taxon>
    </lineage>
</organism>
<dbReference type="InterPro" id="IPR003593">
    <property type="entry name" value="AAA+_ATPase"/>
</dbReference>
<sequence>MFLLFARQVEREECLKKFCNQEIGTCILQRAVEATEKCTISDLKRLARRIILESKVEGHEKIEEDDVQQALREFRPNAVPFEQPKPVDLVKLQWEDVGGLKDVKQILTEIFIWPTKYPLLYRNISVRLGRGVLLHGPSGCGKTLICRTLAAQWNFNVISIKVGCVYCSDELNYEGPELLSKFIGESEENIRKIFECARVRSPCLIFFDEFDSLGPKRGESDSGVTDRVVNQLLTELDGVEGLDGVYVIAATNRIDLIDGSLLRPGRFDYIVKCDLPREEERKCILEVLCRGMDLKNGDFEMIAKITNGWSGADLKGLVTNAQLIAHKRISGALGDKDDFKNTEYAVSQEDLLFAIKESQPGRNRSFSRSDRKPWISPGLFTTLA</sequence>
<dbReference type="InterPro" id="IPR041569">
    <property type="entry name" value="AAA_lid_3"/>
</dbReference>
<dbReference type="SUPFAM" id="SSF52540">
    <property type="entry name" value="P-loop containing nucleoside triphosphate hydrolases"/>
    <property type="match status" value="1"/>
</dbReference>
<dbReference type="PROSITE" id="PS00674">
    <property type="entry name" value="AAA"/>
    <property type="match status" value="1"/>
</dbReference>
<protein>
    <submittedName>
        <fullName evidence="7">AAA domain-containing protein</fullName>
    </submittedName>
</protein>
<dbReference type="GO" id="GO:0005778">
    <property type="term" value="C:peroxisomal membrane"/>
    <property type="evidence" value="ECO:0007669"/>
    <property type="project" value="TreeGrafter"/>
</dbReference>
<keyword evidence="2 4" id="KW-0067">ATP-binding</keyword>
<evidence type="ECO:0000256" key="1">
    <source>
        <dbReference type="ARBA" id="ARBA00022741"/>
    </source>
</evidence>
<dbReference type="Pfam" id="PF00004">
    <property type="entry name" value="AAA"/>
    <property type="match status" value="1"/>
</dbReference>
<dbReference type="InterPro" id="IPR003959">
    <property type="entry name" value="ATPase_AAA_core"/>
</dbReference>
<dbReference type="PANTHER" id="PTHR23077">
    <property type="entry name" value="AAA-FAMILY ATPASE"/>
    <property type="match status" value="1"/>
</dbReference>
<dbReference type="WBParaSite" id="EEL_0000566101-mRNA-1">
    <property type="protein sequence ID" value="EEL_0000566101-mRNA-1"/>
    <property type="gene ID" value="EEL_0000566101"/>
</dbReference>
<dbReference type="GO" id="GO:0016558">
    <property type="term" value="P:protein import into peroxisome matrix"/>
    <property type="evidence" value="ECO:0007669"/>
    <property type="project" value="TreeGrafter"/>
</dbReference>
<evidence type="ECO:0000313" key="7">
    <source>
        <dbReference type="WBParaSite" id="EEL_0000566101-mRNA-1"/>
    </source>
</evidence>